<dbReference type="AlphaFoldDB" id="A0A1G6QWF1"/>
<evidence type="ECO:0000313" key="4">
    <source>
        <dbReference type="Proteomes" id="UP000199320"/>
    </source>
</evidence>
<reference evidence="4 5" key="1">
    <citation type="submission" date="2016-10" db="EMBL/GenBank/DDBJ databases">
        <authorList>
            <person name="Varghese N."/>
            <person name="Submissions S."/>
        </authorList>
    </citation>
    <scope>NUCLEOTIDE SEQUENCE [LARGE SCALE GENOMIC DNA]</scope>
    <source>
        <strain evidence="2 5">CDM_1</strain>
        <strain evidence="4">CDM_6</strain>
    </source>
</reference>
<proteinExistence type="predicted"/>
<reference evidence="3" key="2">
    <citation type="submission" date="2016-10" db="EMBL/GenBank/DDBJ databases">
        <authorList>
            <person name="de Groot N.N."/>
        </authorList>
    </citation>
    <scope>NUCLEOTIDE SEQUENCE [LARGE SCALE GENOMIC DNA]</scope>
    <source>
        <strain evidence="3">CDM_6</strain>
    </source>
</reference>
<evidence type="ECO:0000313" key="2">
    <source>
        <dbReference type="EMBL" id="SDC96642.1"/>
    </source>
</evidence>
<dbReference type="CDD" id="cd06664">
    <property type="entry name" value="IscU_like"/>
    <property type="match status" value="1"/>
</dbReference>
<keyword evidence="4" id="KW-1185">Reference proteome</keyword>
<evidence type="ECO:0000259" key="1">
    <source>
        <dbReference type="Pfam" id="PF01592"/>
    </source>
</evidence>
<dbReference type="GO" id="GO:0016226">
    <property type="term" value="P:iron-sulfur cluster assembly"/>
    <property type="evidence" value="ECO:0007669"/>
    <property type="project" value="InterPro"/>
</dbReference>
<name>A0A1G6QWF1_9EURY</name>
<dbReference type="Pfam" id="PF01592">
    <property type="entry name" value="NifU_N"/>
    <property type="match status" value="1"/>
</dbReference>
<organism evidence="2 5">
    <name type="scientific">Natrinema hispanicum</name>
    <dbReference type="NCBI Taxonomy" id="392421"/>
    <lineage>
        <taxon>Archaea</taxon>
        <taxon>Methanobacteriati</taxon>
        <taxon>Methanobacteriota</taxon>
        <taxon>Stenosarchaea group</taxon>
        <taxon>Halobacteria</taxon>
        <taxon>Halobacteriales</taxon>
        <taxon>Natrialbaceae</taxon>
        <taxon>Natrinema</taxon>
    </lineage>
</organism>
<dbReference type="InterPro" id="IPR002871">
    <property type="entry name" value="NIF_FeS_clus_asmbl_NifU_N"/>
</dbReference>
<dbReference type="GO" id="GO:0005506">
    <property type="term" value="F:iron ion binding"/>
    <property type="evidence" value="ECO:0007669"/>
    <property type="project" value="InterPro"/>
</dbReference>
<dbReference type="SUPFAM" id="SSF82649">
    <property type="entry name" value="SufE/NifU"/>
    <property type="match status" value="1"/>
</dbReference>
<dbReference type="EMBL" id="FMZP01000010">
    <property type="protein sequence ID" value="SDC96642.1"/>
    <property type="molecule type" value="Genomic_DNA"/>
</dbReference>
<dbReference type="NCBIfam" id="TIGR01994">
    <property type="entry name" value="SUF_scaf_2"/>
    <property type="match status" value="1"/>
</dbReference>
<dbReference type="Gene3D" id="3.90.1010.10">
    <property type="match status" value="1"/>
</dbReference>
<evidence type="ECO:0000313" key="3">
    <source>
        <dbReference type="EMBL" id="SEU12860.1"/>
    </source>
</evidence>
<evidence type="ECO:0000313" key="5">
    <source>
        <dbReference type="Proteomes" id="UP000324021"/>
    </source>
</evidence>
<gene>
    <name evidence="3" type="ORF">SAMN04488694_1566</name>
    <name evidence="2" type="ORF">SAMN05192552_10106</name>
</gene>
<dbReference type="GO" id="GO:0051536">
    <property type="term" value="F:iron-sulfur cluster binding"/>
    <property type="evidence" value="ECO:0007669"/>
    <property type="project" value="InterPro"/>
</dbReference>
<feature type="domain" description="NIF system FeS cluster assembly NifU N-terminal" evidence="1">
    <location>
        <begin position="30"/>
        <end position="151"/>
    </location>
</feature>
<dbReference type="EMBL" id="FOIC01000056">
    <property type="protein sequence ID" value="SEU12860.1"/>
    <property type="molecule type" value="Genomic_DNA"/>
</dbReference>
<dbReference type="Proteomes" id="UP000324021">
    <property type="component" value="Unassembled WGS sequence"/>
</dbReference>
<dbReference type="PANTHER" id="PTHR10093">
    <property type="entry name" value="IRON-SULFUR CLUSTER ASSEMBLY ENZYME NIFU HOMOLOG"/>
    <property type="match status" value="1"/>
</dbReference>
<dbReference type="STRING" id="392421.SAMN04488694_1566"/>
<accession>A0A1G6QWF1</accession>
<dbReference type="Proteomes" id="UP000199320">
    <property type="component" value="Unassembled WGS sequence"/>
</dbReference>
<sequence>MPTRPSTVAPEPFYNSLAYSFSTMGLGSDMYRQQILDHYKNPRNYGELEDPTFTHVGENPMCGDEIRMDVKLDDDEETIKQVAFSGDGCAISQASASMLSKELRGKTVDELLEMDRDDVIDMLGVDISPMRVKCAVLAEKVAQDGAEIYQGDLDVEKTTTEDD</sequence>
<protein>
    <submittedName>
        <fullName evidence="2">Nitrogen fixation protein NifU</fullName>
    </submittedName>
</protein>